<evidence type="ECO:0000313" key="2">
    <source>
        <dbReference type="Proteomes" id="UP000198683"/>
    </source>
</evidence>
<dbReference type="EMBL" id="FNFB01000038">
    <property type="protein sequence ID" value="SDM08373.1"/>
    <property type="molecule type" value="Genomic_DNA"/>
</dbReference>
<gene>
    <name evidence="1" type="ORF">SAMN05421874_13812</name>
</gene>
<dbReference type="OrthoDB" id="3543823at2"/>
<name>A0A1G9QBQ4_9ACTN</name>
<accession>A0A1G9QBQ4</accession>
<dbReference type="AlphaFoldDB" id="A0A1G9QBQ4"/>
<reference evidence="1 2" key="1">
    <citation type="submission" date="2016-10" db="EMBL/GenBank/DDBJ databases">
        <authorList>
            <person name="de Groot N.N."/>
        </authorList>
    </citation>
    <scope>NUCLEOTIDE SEQUENCE [LARGE SCALE GENOMIC DNA]</scope>
    <source>
        <strain evidence="1 2">CGMCC 4.5681</strain>
    </source>
</reference>
<evidence type="ECO:0000313" key="1">
    <source>
        <dbReference type="EMBL" id="SDM08373.1"/>
    </source>
</evidence>
<dbReference type="RefSeq" id="WP_143022355.1">
    <property type="nucleotide sequence ID" value="NZ_FNFB01000038.1"/>
</dbReference>
<organism evidence="1 2">
    <name type="scientific">Nonomuraea maritima</name>
    <dbReference type="NCBI Taxonomy" id="683260"/>
    <lineage>
        <taxon>Bacteria</taxon>
        <taxon>Bacillati</taxon>
        <taxon>Actinomycetota</taxon>
        <taxon>Actinomycetes</taxon>
        <taxon>Streptosporangiales</taxon>
        <taxon>Streptosporangiaceae</taxon>
        <taxon>Nonomuraea</taxon>
    </lineage>
</organism>
<keyword evidence="2" id="KW-1185">Reference proteome</keyword>
<dbReference type="Proteomes" id="UP000198683">
    <property type="component" value="Unassembled WGS sequence"/>
</dbReference>
<sequence>MNIEAEIRELKLRMAALEVDVPHGARTTRRRARSRRRHVIPAHNCTRHENDRDALHREVNDGFTALNVEIVGIRRQESDHFACATSAAWAHYESLHRALTDLTHLVERLMKHLDA</sequence>
<protein>
    <submittedName>
        <fullName evidence="1">Uncharacterized protein</fullName>
    </submittedName>
</protein>
<proteinExistence type="predicted"/>